<evidence type="ECO:0000256" key="1">
    <source>
        <dbReference type="ARBA" id="ARBA00023115"/>
    </source>
</evidence>
<name>A0A543IF65_9ACTN</name>
<dbReference type="Gene3D" id="3.40.50.150">
    <property type="entry name" value="Vaccinia Virus protein VP39"/>
    <property type="match status" value="1"/>
</dbReference>
<keyword evidence="1" id="KW-0620">Polyamine biosynthesis</keyword>
<dbReference type="PANTHER" id="PTHR43317:SF3">
    <property type="entry name" value="BLR2883 PROTEIN"/>
    <property type="match status" value="1"/>
</dbReference>
<protein>
    <recommendedName>
        <fullName evidence="4">Spermine/spermidine synthase</fullName>
    </recommendedName>
</protein>
<comment type="caution">
    <text evidence="2">The sequence shown here is derived from an EMBL/GenBank/DDBJ whole genome shotgun (WGS) entry which is preliminary data.</text>
</comment>
<dbReference type="PANTHER" id="PTHR43317">
    <property type="entry name" value="THERMOSPERMINE SYNTHASE ACAULIS5"/>
    <property type="match status" value="1"/>
</dbReference>
<reference evidence="2 3" key="1">
    <citation type="submission" date="2019-06" db="EMBL/GenBank/DDBJ databases">
        <title>Sequencing the genomes of 1000 actinobacteria strains.</title>
        <authorList>
            <person name="Klenk H.-P."/>
        </authorList>
    </citation>
    <scope>NUCLEOTIDE SEQUENCE [LARGE SCALE GENOMIC DNA]</scope>
    <source>
        <strain evidence="2 3">DSM 45043</strain>
    </source>
</reference>
<dbReference type="InterPro" id="IPR029063">
    <property type="entry name" value="SAM-dependent_MTases_sf"/>
</dbReference>
<proteinExistence type="predicted"/>
<sequence length="248" mass="26293">MVRGMGEVAGTAGDPVLGDPGVPVVVERAAGVGGELVLRRAGEHYEIISNGVFLMDTRGGASERLLVRAAVEGLDGPVRLLIGGLGVGFSLAEALELPGVAHVTVVEREPAVIAWHATELRPWSRGALDDPRVTVRRADLLDYLAGPHDDRFDALCLDVDNGPDWTVTPGNARLYGPAGLDLLARRLTPRGTLAVWSANAAPAFGELLRRRFGRVRVREVPVARGEPDVVYLASEPRPAGGPRDGSRA</sequence>
<dbReference type="EMBL" id="VFPO01000001">
    <property type="protein sequence ID" value="TQM69213.1"/>
    <property type="molecule type" value="Genomic_DNA"/>
</dbReference>
<gene>
    <name evidence="2" type="ORF">FHX41_2898</name>
</gene>
<dbReference type="Proteomes" id="UP000316706">
    <property type="component" value="Unassembled WGS sequence"/>
</dbReference>
<dbReference type="SUPFAM" id="SSF53335">
    <property type="entry name" value="S-adenosyl-L-methionine-dependent methyltransferases"/>
    <property type="match status" value="1"/>
</dbReference>
<dbReference type="GO" id="GO:0006596">
    <property type="term" value="P:polyamine biosynthetic process"/>
    <property type="evidence" value="ECO:0007669"/>
    <property type="project" value="UniProtKB-KW"/>
</dbReference>
<dbReference type="AlphaFoldDB" id="A0A543IF65"/>
<evidence type="ECO:0000313" key="2">
    <source>
        <dbReference type="EMBL" id="TQM69213.1"/>
    </source>
</evidence>
<keyword evidence="3" id="KW-1185">Reference proteome</keyword>
<organism evidence="2 3">
    <name type="scientific">Actinomadura hallensis</name>
    <dbReference type="NCBI Taxonomy" id="337895"/>
    <lineage>
        <taxon>Bacteria</taxon>
        <taxon>Bacillati</taxon>
        <taxon>Actinomycetota</taxon>
        <taxon>Actinomycetes</taxon>
        <taxon>Streptosporangiales</taxon>
        <taxon>Thermomonosporaceae</taxon>
        <taxon>Actinomadura</taxon>
    </lineage>
</organism>
<accession>A0A543IF65</accession>
<evidence type="ECO:0000313" key="3">
    <source>
        <dbReference type="Proteomes" id="UP000316706"/>
    </source>
</evidence>
<evidence type="ECO:0008006" key="4">
    <source>
        <dbReference type="Google" id="ProtNLM"/>
    </source>
</evidence>